<gene>
    <name evidence="7" type="ORF">SAMN05216178_1690</name>
</gene>
<dbReference type="GO" id="GO:0009246">
    <property type="term" value="P:enterobacterial common antigen biosynthetic process"/>
    <property type="evidence" value="ECO:0007669"/>
    <property type="project" value="InterPro"/>
</dbReference>
<feature type="transmembrane region" description="Helical" evidence="6">
    <location>
        <begin position="360"/>
        <end position="381"/>
    </location>
</feature>
<dbReference type="PANTHER" id="PTHR30250">
    <property type="entry name" value="PST FAMILY PREDICTED COLANIC ACID TRANSPORTER"/>
    <property type="match status" value="1"/>
</dbReference>
<feature type="transmembrane region" description="Helical" evidence="6">
    <location>
        <begin position="334"/>
        <end position="353"/>
    </location>
</feature>
<sequence length="418" mass="46700">MTLVRAGLLNAIAVLIKILTLLGVNKLLAMYVGPGGYAVLGQFQNAIQIITTFATGTINLGVTKLTAEYVDDEAKQRSVWSTAAFIVLSGSVIATLFILVFNEQLAFFFLKDRSYGGVFVCFGISLVFLTANTLLLAILVGKKEVSRYVLASISGSLLSLLVTSVMSVKFGLYGALVALAIYQSLSFFATLLLCCKESWFKVSYFFCGFNKSIAANLSKYVLMALTTTICAPVSYMFVRDFIGNEFGWQAAGCWEAILRLSSASLMLVSTTLGIYYLPKITQLKKVSDIKKELFHVYRIVLPVAVLGSFVIYVLRDYIVLILFTKDFYPMRDLFFWQMFGDVLRVGGWMFTYIMQGKGMVKLYVLSEVVFSASFVVLAWLLMKVFDVQGVVIAHSINYLFYWVVMGFLVWRRVCRTAI</sequence>
<keyword evidence="4 6" id="KW-1133">Transmembrane helix</keyword>
<feature type="transmembrane region" description="Helical" evidence="6">
    <location>
        <begin position="148"/>
        <end position="166"/>
    </location>
</feature>
<feature type="transmembrane region" description="Helical" evidence="6">
    <location>
        <begin position="296"/>
        <end position="314"/>
    </location>
</feature>
<dbReference type="RefSeq" id="WP_092312044.1">
    <property type="nucleotide sequence ID" value="NZ_FNTJ01000001.1"/>
</dbReference>
<evidence type="ECO:0000256" key="5">
    <source>
        <dbReference type="ARBA" id="ARBA00023136"/>
    </source>
</evidence>
<dbReference type="PANTHER" id="PTHR30250:SF30">
    <property type="entry name" value="LIPID III FLIPPASE"/>
    <property type="match status" value="1"/>
</dbReference>
<feature type="transmembrane region" description="Helical" evidence="6">
    <location>
        <begin position="387"/>
        <end position="410"/>
    </location>
</feature>
<feature type="transmembrane region" description="Helical" evidence="6">
    <location>
        <begin position="257"/>
        <end position="276"/>
    </location>
</feature>
<feature type="transmembrane region" description="Helical" evidence="6">
    <location>
        <begin position="79"/>
        <end position="102"/>
    </location>
</feature>
<dbReference type="GO" id="GO:0005886">
    <property type="term" value="C:plasma membrane"/>
    <property type="evidence" value="ECO:0007669"/>
    <property type="project" value="UniProtKB-SubCell"/>
</dbReference>
<keyword evidence="2" id="KW-1003">Cell membrane</keyword>
<evidence type="ECO:0000256" key="2">
    <source>
        <dbReference type="ARBA" id="ARBA00022475"/>
    </source>
</evidence>
<dbReference type="AlphaFoldDB" id="A0A1H4L2W4"/>
<organism evidence="7 8">
    <name type="scientific">Pseudomonas saponiphila</name>
    <dbReference type="NCBI Taxonomy" id="556534"/>
    <lineage>
        <taxon>Bacteria</taxon>
        <taxon>Pseudomonadati</taxon>
        <taxon>Pseudomonadota</taxon>
        <taxon>Gammaproteobacteria</taxon>
        <taxon>Pseudomonadales</taxon>
        <taxon>Pseudomonadaceae</taxon>
        <taxon>Pseudomonas</taxon>
    </lineage>
</organism>
<comment type="subcellular location">
    <subcellularLocation>
        <location evidence="1">Cell membrane</location>
        <topology evidence="1">Multi-pass membrane protein</topology>
    </subcellularLocation>
</comment>
<feature type="transmembrane region" description="Helical" evidence="6">
    <location>
        <begin position="114"/>
        <end position="141"/>
    </location>
</feature>
<accession>A0A1H4L2W4</accession>
<feature type="transmembrane region" description="Helical" evidence="6">
    <location>
        <begin position="46"/>
        <end position="67"/>
    </location>
</feature>
<evidence type="ECO:0000256" key="6">
    <source>
        <dbReference type="SAM" id="Phobius"/>
    </source>
</evidence>
<dbReference type="CDD" id="cd13125">
    <property type="entry name" value="MATE_like_10"/>
    <property type="match status" value="1"/>
</dbReference>
<evidence type="ECO:0000313" key="8">
    <source>
        <dbReference type="Proteomes" id="UP000198982"/>
    </source>
</evidence>
<reference evidence="8" key="1">
    <citation type="submission" date="2016-10" db="EMBL/GenBank/DDBJ databases">
        <authorList>
            <person name="Varghese N."/>
            <person name="Submissions S."/>
        </authorList>
    </citation>
    <scope>NUCLEOTIDE SEQUENCE [LARGE SCALE GENOMIC DNA]</scope>
    <source>
        <strain evidence="8">DSM 9751</strain>
    </source>
</reference>
<name>A0A1H4L2W4_9PSED</name>
<dbReference type="Pfam" id="PF01943">
    <property type="entry name" value="Polysacc_synt"/>
    <property type="match status" value="1"/>
</dbReference>
<evidence type="ECO:0000256" key="4">
    <source>
        <dbReference type="ARBA" id="ARBA00022989"/>
    </source>
</evidence>
<dbReference type="InterPro" id="IPR044550">
    <property type="entry name" value="WzxE"/>
</dbReference>
<dbReference type="Proteomes" id="UP000198982">
    <property type="component" value="Unassembled WGS sequence"/>
</dbReference>
<evidence type="ECO:0000256" key="1">
    <source>
        <dbReference type="ARBA" id="ARBA00004651"/>
    </source>
</evidence>
<evidence type="ECO:0000256" key="3">
    <source>
        <dbReference type="ARBA" id="ARBA00022692"/>
    </source>
</evidence>
<proteinExistence type="predicted"/>
<evidence type="ECO:0000313" key="7">
    <source>
        <dbReference type="EMBL" id="SEB65071.1"/>
    </source>
</evidence>
<feature type="transmembrane region" description="Helical" evidence="6">
    <location>
        <begin position="220"/>
        <end position="237"/>
    </location>
</feature>
<keyword evidence="5 6" id="KW-0472">Membrane</keyword>
<dbReference type="EMBL" id="FNTJ01000001">
    <property type="protein sequence ID" value="SEB65071.1"/>
    <property type="molecule type" value="Genomic_DNA"/>
</dbReference>
<keyword evidence="8" id="KW-1185">Reference proteome</keyword>
<feature type="transmembrane region" description="Helical" evidence="6">
    <location>
        <begin position="172"/>
        <end position="195"/>
    </location>
</feature>
<feature type="transmembrane region" description="Helical" evidence="6">
    <location>
        <begin position="12"/>
        <end position="34"/>
    </location>
</feature>
<protein>
    <submittedName>
        <fullName evidence="7">Polysaccharide transporter, PST family</fullName>
    </submittedName>
</protein>
<dbReference type="InterPro" id="IPR002797">
    <property type="entry name" value="Polysacc_synth"/>
</dbReference>
<keyword evidence="3 6" id="KW-0812">Transmembrane</keyword>
<dbReference type="InterPro" id="IPR050833">
    <property type="entry name" value="Poly_Biosynth_Transport"/>
</dbReference>